<name>A0A915PI24_9BILA</name>
<evidence type="ECO:0000313" key="2">
    <source>
        <dbReference type="Proteomes" id="UP000887581"/>
    </source>
</evidence>
<dbReference type="Proteomes" id="UP000887581">
    <property type="component" value="Unplaced"/>
</dbReference>
<feature type="region of interest" description="Disordered" evidence="1">
    <location>
        <begin position="163"/>
        <end position="204"/>
    </location>
</feature>
<sequence>MAVFHSGRLLAAIYDARKQRLCHLGPLVKTPLSAVATTQVVTSPSESKDGRKEVGGRVGEEKKDKQKSDGREKEAEKRNGREKSSKKGEQKKNSVEKEKDNRESKKRDEKDKQKQKEVEKVEDDKEEGSRKAQNPIVTPVSDEEEVALSFSSYVFTAYFRRNKLQIPAKNENKRKDVPQVAAMNPTQEEENENKETEETQATGP</sequence>
<reference evidence="3" key="1">
    <citation type="submission" date="2022-11" db="UniProtKB">
        <authorList>
            <consortium name="WormBaseParasite"/>
        </authorList>
    </citation>
    <scope>IDENTIFICATION</scope>
</reference>
<keyword evidence="2" id="KW-1185">Reference proteome</keyword>
<accession>A0A915PI24</accession>
<evidence type="ECO:0000256" key="1">
    <source>
        <dbReference type="SAM" id="MobiDB-lite"/>
    </source>
</evidence>
<proteinExistence type="predicted"/>
<protein>
    <submittedName>
        <fullName evidence="3">Uncharacterized protein</fullName>
    </submittedName>
</protein>
<evidence type="ECO:0000313" key="3">
    <source>
        <dbReference type="WBParaSite" id="sdigi.contig1.g114.t1"/>
    </source>
</evidence>
<organism evidence="2 3">
    <name type="scientific">Setaria digitata</name>
    <dbReference type="NCBI Taxonomy" id="48799"/>
    <lineage>
        <taxon>Eukaryota</taxon>
        <taxon>Metazoa</taxon>
        <taxon>Ecdysozoa</taxon>
        <taxon>Nematoda</taxon>
        <taxon>Chromadorea</taxon>
        <taxon>Rhabditida</taxon>
        <taxon>Spirurina</taxon>
        <taxon>Spiruromorpha</taxon>
        <taxon>Filarioidea</taxon>
        <taxon>Setariidae</taxon>
        <taxon>Setaria</taxon>
    </lineage>
</organism>
<dbReference type="AlphaFoldDB" id="A0A915PI24"/>
<dbReference type="WBParaSite" id="sdigi.contig1.g114.t1">
    <property type="protein sequence ID" value="sdigi.contig1.g114.t1"/>
    <property type="gene ID" value="sdigi.contig1.g114"/>
</dbReference>
<feature type="region of interest" description="Disordered" evidence="1">
    <location>
        <begin position="37"/>
        <end position="144"/>
    </location>
</feature>
<feature type="compositionally biased region" description="Basic and acidic residues" evidence="1">
    <location>
        <begin position="46"/>
        <end position="130"/>
    </location>
</feature>